<protein>
    <submittedName>
        <fullName evidence="1">Tubulin tyrosine ligase-like protein</fullName>
    </submittedName>
</protein>
<reference evidence="1" key="1">
    <citation type="submission" date="2020-10" db="EMBL/GenBank/DDBJ databases">
        <title>Unveiling of a novel bifunctional photoreceptor, Dualchrome1, isolated from a cosmopolitan green alga.</title>
        <authorList>
            <person name="Suzuki S."/>
            <person name="Kawachi M."/>
        </authorList>
    </citation>
    <scope>NUCLEOTIDE SEQUENCE</scope>
    <source>
        <strain evidence="1">NIES 2893</strain>
    </source>
</reference>
<accession>A0A830HXI5</accession>
<keyword evidence="1" id="KW-0436">Ligase</keyword>
<evidence type="ECO:0000313" key="2">
    <source>
        <dbReference type="Proteomes" id="UP000660262"/>
    </source>
</evidence>
<name>A0A830HXI5_9CHLO</name>
<gene>
    <name evidence="1" type="ORF">PPROV_000888300</name>
</gene>
<dbReference type="GO" id="GO:0016874">
    <property type="term" value="F:ligase activity"/>
    <property type="evidence" value="ECO:0007669"/>
    <property type="project" value="UniProtKB-KW"/>
</dbReference>
<dbReference type="Proteomes" id="UP000660262">
    <property type="component" value="Unassembled WGS sequence"/>
</dbReference>
<organism evidence="1 2">
    <name type="scientific">Pycnococcus provasolii</name>
    <dbReference type="NCBI Taxonomy" id="41880"/>
    <lineage>
        <taxon>Eukaryota</taxon>
        <taxon>Viridiplantae</taxon>
        <taxon>Chlorophyta</taxon>
        <taxon>Pseudoscourfieldiophyceae</taxon>
        <taxon>Pseudoscourfieldiales</taxon>
        <taxon>Pycnococcaceae</taxon>
        <taxon>Pycnococcus</taxon>
    </lineage>
</organism>
<proteinExistence type="predicted"/>
<dbReference type="AlphaFoldDB" id="A0A830HXI5"/>
<keyword evidence="2" id="KW-1185">Reference proteome</keyword>
<dbReference type="EMBL" id="BNJQ01000028">
    <property type="protein sequence ID" value="GHP10151.1"/>
    <property type="molecule type" value="Genomic_DNA"/>
</dbReference>
<sequence length="157" mass="18200">MPTSSTSPLAQRYNRMKTSKTFLMIGNYPDLKDALVRRGWVEVHASDDSASAAELRFDLKWTTKARDIDHKTLAPHQIVNHFQNSYKALTTKTFDIKMYPKIKARKEVADMREAMRMQITEEAREMMSTRIEHTTKRILSEKSLIILLSCFCSCCFC</sequence>
<evidence type="ECO:0000313" key="1">
    <source>
        <dbReference type="EMBL" id="GHP10151.1"/>
    </source>
</evidence>
<comment type="caution">
    <text evidence="1">The sequence shown here is derived from an EMBL/GenBank/DDBJ whole genome shotgun (WGS) entry which is preliminary data.</text>
</comment>